<feature type="compositionally biased region" description="Polar residues" evidence="1">
    <location>
        <begin position="207"/>
        <end position="223"/>
    </location>
</feature>
<dbReference type="STRING" id="644352.J3PB57"/>
<reference evidence="3" key="5">
    <citation type="submission" date="2018-04" db="UniProtKB">
        <authorList>
            <consortium name="EnsemblFungi"/>
        </authorList>
    </citation>
    <scope>IDENTIFICATION</scope>
    <source>
        <strain evidence="3">R3-111a-1</strain>
    </source>
</reference>
<reference evidence="2" key="3">
    <citation type="submission" date="2010-09" db="EMBL/GenBank/DDBJ databases">
        <title>Annotation of Gaeumannomyces graminis var. tritici R3-111a-1.</title>
        <authorList>
            <consortium name="The Broad Institute Genome Sequencing Platform"/>
            <person name="Ma L.-J."/>
            <person name="Dead R."/>
            <person name="Young S.K."/>
            <person name="Zeng Q."/>
            <person name="Gargeya S."/>
            <person name="Fitzgerald M."/>
            <person name="Haas B."/>
            <person name="Abouelleil A."/>
            <person name="Alvarado L."/>
            <person name="Arachchi H.M."/>
            <person name="Berlin A."/>
            <person name="Brown A."/>
            <person name="Chapman S.B."/>
            <person name="Chen Z."/>
            <person name="Dunbar C."/>
            <person name="Freedman E."/>
            <person name="Gearin G."/>
            <person name="Gellesch M."/>
            <person name="Goldberg J."/>
            <person name="Griggs A."/>
            <person name="Gujja S."/>
            <person name="Heiman D."/>
            <person name="Howarth C."/>
            <person name="Larson L."/>
            <person name="Lui A."/>
            <person name="MacDonald P.J.P."/>
            <person name="Mehta T."/>
            <person name="Montmayeur A."/>
            <person name="Murphy C."/>
            <person name="Neiman D."/>
            <person name="Pearson M."/>
            <person name="Priest M."/>
            <person name="Roberts A."/>
            <person name="Saif S."/>
            <person name="Shea T."/>
            <person name="Shenoy N."/>
            <person name="Sisk P."/>
            <person name="Stolte C."/>
            <person name="Sykes S."/>
            <person name="Yandava C."/>
            <person name="Wortman J."/>
            <person name="Nusbaum C."/>
            <person name="Birren B."/>
        </authorList>
    </citation>
    <scope>NUCLEOTIDE SEQUENCE</scope>
    <source>
        <strain evidence="2">R3-111a-1</strain>
    </source>
</reference>
<accession>J3PB57</accession>
<evidence type="ECO:0000256" key="1">
    <source>
        <dbReference type="SAM" id="MobiDB-lite"/>
    </source>
</evidence>
<protein>
    <submittedName>
        <fullName evidence="2 3">Uncharacterized protein</fullName>
    </submittedName>
</protein>
<dbReference type="eggNOG" id="ENOG502RB3S">
    <property type="taxonomic scope" value="Eukaryota"/>
</dbReference>
<evidence type="ECO:0000313" key="3">
    <source>
        <dbReference type="EnsemblFungi" id="EJT71473"/>
    </source>
</evidence>
<reference evidence="3" key="4">
    <citation type="journal article" date="2015" name="G3 (Bethesda)">
        <title>Genome sequences of three phytopathogenic species of the Magnaporthaceae family of fungi.</title>
        <authorList>
            <person name="Okagaki L.H."/>
            <person name="Nunes C.C."/>
            <person name="Sailsbery J."/>
            <person name="Clay B."/>
            <person name="Brown D."/>
            <person name="John T."/>
            <person name="Oh Y."/>
            <person name="Young N."/>
            <person name="Fitzgerald M."/>
            <person name="Haas B.J."/>
            <person name="Zeng Q."/>
            <person name="Young S."/>
            <person name="Adiconis X."/>
            <person name="Fan L."/>
            <person name="Levin J.Z."/>
            <person name="Mitchell T.K."/>
            <person name="Okubara P.A."/>
            <person name="Farman M.L."/>
            <person name="Kohn L.M."/>
            <person name="Birren B."/>
            <person name="Ma L.-J."/>
            <person name="Dean R.A."/>
        </authorList>
    </citation>
    <scope>NUCLEOTIDE SEQUENCE</scope>
    <source>
        <strain evidence="3">R3-111a-1</strain>
    </source>
</reference>
<dbReference type="AlphaFoldDB" id="J3PB57"/>
<feature type="region of interest" description="Disordered" evidence="1">
    <location>
        <begin position="202"/>
        <end position="223"/>
    </location>
</feature>
<dbReference type="EnsemblFungi" id="EJT71473">
    <property type="protein sequence ID" value="EJT71473"/>
    <property type="gene ID" value="GGTG_10730"/>
</dbReference>
<name>J3PB57_GAET3</name>
<evidence type="ECO:0000313" key="4">
    <source>
        <dbReference type="Proteomes" id="UP000006039"/>
    </source>
</evidence>
<gene>
    <name evidence="3" type="primary">20351188</name>
    <name evidence="2" type="ORF">GGTG_10730</name>
</gene>
<reference evidence="4" key="1">
    <citation type="submission" date="2010-07" db="EMBL/GenBank/DDBJ databases">
        <title>The genome sequence of Gaeumannomyces graminis var. tritici strain R3-111a-1.</title>
        <authorList>
            <consortium name="The Broad Institute Genome Sequencing Platform"/>
            <person name="Ma L.-J."/>
            <person name="Dead R."/>
            <person name="Young S."/>
            <person name="Zeng Q."/>
            <person name="Koehrsen M."/>
            <person name="Alvarado L."/>
            <person name="Berlin A."/>
            <person name="Chapman S.B."/>
            <person name="Chen Z."/>
            <person name="Freedman E."/>
            <person name="Gellesch M."/>
            <person name="Goldberg J."/>
            <person name="Griggs A."/>
            <person name="Gujja S."/>
            <person name="Heilman E.R."/>
            <person name="Heiman D."/>
            <person name="Hepburn T."/>
            <person name="Howarth C."/>
            <person name="Jen D."/>
            <person name="Larson L."/>
            <person name="Mehta T."/>
            <person name="Neiman D."/>
            <person name="Pearson M."/>
            <person name="Roberts A."/>
            <person name="Saif S."/>
            <person name="Shea T."/>
            <person name="Shenoy N."/>
            <person name="Sisk P."/>
            <person name="Stolte C."/>
            <person name="Sykes S."/>
            <person name="Walk T."/>
            <person name="White J."/>
            <person name="Yandava C."/>
            <person name="Haas B."/>
            <person name="Nusbaum C."/>
            <person name="Birren B."/>
        </authorList>
    </citation>
    <scope>NUCLEOTIDE SEQUENCE [LARGE SCALE GENOMIC DNA]</scope>
    <source>
        <strain evidence="4">R3-111a-1</strain>
    </source>
</reference>
<dbReference type="GeneID" id="20351188"/>
<dbReference type="OrthoDB" id="4840035at2759"/>
<reference evidence="2" key="2">
    <citation type="submission" date="2010-07" db="EMBL/GenBank/DDBJ databases">
        <authorList>
            <consortium name="The Broad Institute Genome Sequencing Platform"/>
            <consortium name="Broad Institute Genome Sequencing Center for Infectious Disease"/>
            <person name="Ma L.-J."/>
            <person name="Dead R."/>
            <person name="Young S."/>
            <person name="Zeng Q."/>
            <person name="Koehrsen M."/>
            <person name="Alvarado L."/>
            <person name="Berlin A."/>
            <person name="Chapman S.B."/>
            <person name="Chen Z."/>
            <person name="Freedman E."/>
            <person name="Gellesch M."/>
            <person name="Goldberg J."/>
            <person name="Griggs A."/>
            <person name="Gujja S."/>
            <person name="Heilman E.R."/>
            <person name="Heiman D."/>
            <person name="Hepburn T."/>
            <person name="Howarth C."/>
            <person name="Jen D."/>
            <person name="Larson L."/>
            <person name="Mehta T."/>
            <person name="Neiman D."/>
            <person name="Pearson M."/>
            <person name="Roberts A."/>
            <person name="Saif S."/>
            <person name="Shea T."/>
            <person name="Shenoy N."/>
            <person name="Sisk P."/>
            <person name="Stolte C."/>
            <person name="Sykes S."/>
            <person name="Walk T."/>
            <person name="White J."/>
            <person name="Yandava C."/>
            <person name="Haas B."/>
            <person name="Nusbaum C."/>
            <person name="Birren B."/>
        </authorList>
    </citation>
    <scope>NUCLEOTIDE SEQUENCE</scope>
    <source>
        <strain evidence="2">R3-111a-1</strain>
    </source>
</reference>
<feature type="region of interest" description="Disordered" evidence="1">
    <location>
        <begin position="258"/>
        <end position="300"/>
    </location>
</feature>
<feature type="compositionally biased region" description="Basic and acidic residues" evidence="1">
    <location>
        <begin position="258"/>
        <end position="288"/>
    </location>
</feature>
<dbReference type="Proteomes" id="UP000006039">
    <property type="component" value="Unassembled WGS sequence"/>
</dbReference>
<dbReference type="RefSeq" id="XP_009226870.1">
    <property type="nucleotide sequence ID" value="XM_009228606.1"/>
</dbReference>
<keyword evidence="4" id="KW-1185">Reference proteome</keyword>
<organism evidence="2">
    <name type="scientific">Gaeumannomyces tritici (strain R3-111a-1)</name>
    <name type="common">Wheat and barley take-all root rot fungus</name>
    <name type="synonym">Gaeumannomyces graminis var. tritici</name>
    <dbReference type="NCBI Taxonomy" id="644352"/>
    <lineage>
        <taxon>Eukaryota</taxon>
        <taxon>Fungi</taxon>
        <taxon>Dikarya</taxon>
        <taxon>Ascomycota</taxon>
        <taxon>Pezizomycotina</taxon>
        <taxon>Sordariomycetes</taxon>
        <taxon>Sordariomycetidae</taxon>
        <taxon>Magnaporthales</taxon>
        <taxon>Magnaporthaceae</taxon>
        <taxon>Gaeumannomyces</taxon>
    </lineage>
</organism>
<dbReference type="VEuPathDB" id="FungiDB:GGTG_10730"/>
<evidence type="ECO:0000313" key="2">
    <source>
        <dbReference type="EMBL" id="EJT71473.1"/>
    </source>
</evidence>
<proteinExistence type="predicted"/>
<feature type="compositionally biased region" description="Polar residues" evidence="1">
    <location>
        <begin position="291"/>
        <end position="300"/>
    </location>
</feature>
<sequence>MIMYGFSSISILSPEARFGAQYFTTLRKAMMISGPHILTLYGGTDNAVEAPLPSPQLAHVLASDAAGSDSHGLGPNPWRRLLEPSKQGGRDGSPVTRTMAVESRRLPEKWGSFQDSCPNEDRLDLSRDEPTIHGIMYTVRYMNLAWKKKRQSHIIARTLQPFRRFCDTLDTHNNLIKILPEGSEYSWIFMGSLNAIIRLHGSDDGGSRQSRPDSFNQDLGQKSQVDAKRIGSVAQRIHLRAGGCLRAEIRAMREDIKRDHQRLGLQGEARRREEEADREERRAQELRRKSTQTSAPIGSS</sequence>
<dbReference type="HOGENOM" id="CLU_927623_0_0_1"/>
<dbReference type="EMBL" id="GL385400">
    <property type="protein sequence ID" value="EJT71473.1"/>
    <property type="molecule type" value="Genomic_DNA"/>
</dbReference>
<feature type="region of interest" description="Disordered" evidence="1">
    <location>
        <begin position="63"/>
        <end position="95"/>
    </location>
</feature>